<feature type="compositionally biased region" description="Pro residues" evidence="10">
    <location>
        <begin position="1"/>
        <end position="10"/>
    </location>
</feature>
<feature type="transmembrane region" description="Helical" evidence="11">
    <location>
        <begin position="382"/>
        <end position="406"/>
    </location>
</feature>
<evidence type="ECO:0000256" key="9">
    <source>
        <dbReference type="ARBA" id="ARBA00023136"/>
    </source>
</evidence>
<organism evidence="12 13">
    <name type="scientific">Streptantibioticus silvisoli</name>
    <dbReference type="NCBI Taxonomy" id="2705255"/>
    <lineage>
        <taxon>Bacteria</taxon>
        <taxon>Bacillati</taxon>
        <taxon>Actinomycetota</taxon>
        <taxon>Actinomycetes</taxon>
        <taxon>Kitasatosporales</taxon>
        <taxon>Streptomycetaceae</taxon>
        <taxon>Streptantibioticus</taxon>
    </lineage>
</organism>
<keyword evidence="13" id="KW-1185">Reference proteome</keyword>
<keyword evidence="9 11" id="KW-0472">Membrane</keyword>
<dbReference type="RefSeq" id="WP_271322761.1">
    <property type="nucleotide sequence ID" value="NZ_JAAGKO020000008.1"/>
</dbReference>
<feature type="transmembrane region" description="Helical" evidence="11">
    <location>
        <begin position="221"/>
        <end position="238"/>
    </location>
</feature>
<evidence type="ECO:0000256" key="4">
    <source>
        <dbReference type="ARBA" id="ARBA00022676"/>
    </source>
</evidence>
<dbReference type="PANTHER" id="PTHR12468:SF2">
    <property type="entry name" value="GPI MANNOSYLTRANSFERASE 2"/>
    <property type="match status" value="1"/>
</dbReference>
<evidence type="ECO:0000256" key="1">
    <source>
        <dbReference type="ARBA" id="ARBA00004477"/>
    </source>
</evidence>
<feature type="transmembrane region" description="Helical" evidence="11">
    <location>
        <begin position="334"/>
        <end position="353"/>
    </location>
</feature>
<accession>A0ABT6VW69</accession>
<evidence type="ECO:0000256" key="10">
    <source>
        <dbReference type="SAM" id="MobiDB-lite"/>
    </source>
</evidence>
<evidence type="ECO:0000256" key="7">
    <source>
        <dbReference type="ARBA" id="ARBA00022824"/>
    </source>
</evidence>
<dbReference type="PANTHER" id="PTHR12468">
    <property type="entry name" value="GPI MANNOSYLTRANSFERASE 2"/>
    <property type="match status" value="1"/>
</dbReference>
<keyword evidence="5" id="KW-0808">Transferase</keyword>
<evidence type="ECO:0000313" key="12">
    <source>
        <dbReference type="EMBL" id="MDI5962729.1"/>
    </source>
</evidence>
<dbReference type="EMBL" id="JAAGKO020000008">
    <property type="protein sequence ID" value="MDI5962729.1"/>
    <property type="molecule type" value="Genomic_DNA"/>
</dbReference>
<feature type="transmembrane region" description="Helical" evidence="11">
    <location>
        <begin position="190"/>
        <end position="214"/>
    </location>
</feature>
<keyword evidence="8 11" id="KW-1133">Transmembrane helix</keyword>
<reference evidence="12 13" key="1">
    <citation type="submission" date="2023-05" db="EMBL/GenBank/DDBJ databases">
        <title>Streptantibioticus silvisoli sp. nov., acidotolerant actinomycetes 1 from pine litter.</title>
        <authorList>
            <person name="Swiecimska M."/>
            <person name="Golinska P."/>
            <person name="Sangal V."/>
            <person name="Wachnowicz B."/>
            <person name="Goodfellow M."/>
        </authorList>
    </citation>
    <scope>NUCLEOTIDE SEQUENCE [LARGE SCALE GENOMIC DNA]</scope>
    <source>
        <strain evidence="12 13">SL54</strain>
    </source>
</reference>
<feature type="transmembrane region" description="Helical" evidence="11">
    <location>
        <begin position="360"/>
        <end position="376"/>
    </location>
</feature>
<keyword evidence="6 11" id="KW-0812">Transmembrane</keyword>
<keyword evidence="7" id="KW-0256">Endoplasmic reticulum</keyword>
<evidence type="ECO:0000256" key="8">
    <source>
        <dbReference type="ARBA" id="ARBA00022989"/>
    </source>
</evidence>
<evidence type="ECO:0000256" key="11">
    <source>
        <dbReference type="SAM" id="Phobius"/>
    </source>
</evidence>
<evidence type="ECO:0000256" key="3">
    <source>
        <dbReference type="ARBA" id="ARBA00022502"/>
    </source>
</evidence>
<evidence type="ECO:0000313" key="13">
    <source>
        <dbReference type="Proteomes" id="UP001156398"/>
    </source>
</evidence>
<feature type="transmembrane region" description="Helical" evidence="11">
    <location>
        <begin position="132"/>
        <end position="151"/>
    </location>
</feature>
<dbReference type="Proteomes" id="UP001156398">
    <property type="component" value="Unassembled WGS sequence"/>
</dbReference>
<keyword evidence="4" id="KW-0328">Glycosyltransferase</keyword>
<dbReference type="InterPro" id="IPR007315">
    <property type="entry name" value="PIG-V/Gpi18"/>
</dbReference>
<gene>
    <name evidence="12" type="ORF">POF43_008380</name>
</gene>
<feature type="transmembrane region" description="Helical" evidence="11">
    <location>
        <begin position="244"/>
        <end position="264"/>
    </location>
</feature>
<sequence>MISTAPPGPRSSPESTTVPGPAGWRDRVAGAVRRDEVTIRFDRRQAATAAAVYLGVAAIGFTLLMVITRHMGYPAAHVLRRWDSGNYLAIARYGYPQRLAFRPDGTPVWSTLAFFPLVPALIRTVHLTGLSFPVAGVVVSWAAATVAAAGVHTLVGSIAGRRVGYACVGLWAASPYAFALWVPYSEGCFTAALVWALIAVVARRWVAAGALTALAGAMRPTAAVLLGVMVVCAGWALLRRRDGWRPWAGLALAPTGLLFSWLYIGAQVGRLDGWFEAEKAWGQSFDFGLGTAHFLKLVTLYRRDADIRYGAVLILILLVACGVLALALDRRVPWAMVLALAGAWALMVGTPGSPLSKPRFMLPFLPIMLLLLARPVSRLPRVVQGCLYGCGAVFAGWYAVGLLMLFRWSP</sequence>
<feature type="transmembrane region" description="Helical" evidence="11">
    <location>
        <begin position="46"/>
        <end position="67"/>
    </location>
</feature>
<feature type="transmembrane region" description="Helical" evidence="11">
    <location>
        <begin position="309"/>
        <end position="328"/>
    </location>
</feature>
<proteinExistence type="predicted"/>
<comment type="caution">
    <text evidence="12">The sequence shown here is derived from an EMBL/GenBank/DDBJ whole genome shotgun (WGS) entry which is preliminary data.</text>
</comment>
<comment type="subcellular location">
    <subcellularLocation>
        <location evidence="1">Endoplasmic reticulum membrane</location>
        <topology evidence="1">Multi-pass membrane protein</topology>
    </subcellularLocation>
</comment>
<feature type="region of interest" description="Disordered" evidence="10">
    <location>
        <begin position="1"/>
        <end position="24"/>
    </location>
</feature>
<keyword evidence="3" id="KW-0337">GPI-anchor biosynthesis</keyword>
<evidence type="ECO:0000256" key="6">
    <source>
        <dbReference type="ARBA" id="ARBA00022692"/>
    </source>
</evidence>
<evidence type="ECO:0000256" key="2">
    <source>
        <dbReference type="ARBA" id="ARBA00004687"/>
    </source>
</evidence>
<comment type="pathway">
    <text evidence="2">Glycolipid biosynthesis; glycosylphosphatidylinositol-anchor biosynthesis.</text>
</comment>
<evidence type="ECO:0000256" key="5">
    <source>
        <dbReference type="ARBA" id="ARBA00022679"/>
    </source>
</evidence>
<protein>
    <recommendedName>
        <fullName evidence="14">Integral membrane protein</fullName>
    </recommendedName>
</protein>
<evidence type="ECO:0008006" key="14">
    <source>
        <dbReference type="Google" id="ProtNLM"/>
    </source>
</evidence>
<name>A0ABT6VW69_9ACTN</name>